<protein>
    <submittedName>
        <fullName evidence="3">SDR family oxidoreductase</fullName>
    </submittedName>
</protein>
<keyword evidence="4" id="KW-1185">Reference proteome</keyword>
<evidence type="ECO:0000256" key="2">
    <source>
        <dbReference type="ARBA" id="ARBA00023002"/>
    </source>
</evidence>
<evidence type="ECO:0000313" key="4">
    <source>
        <dbReference type="Proteomes" id="UP000267164"/>
    </source>
</evidence>
<dbReference type="AlphaFoldDB" id="A0A386ZDA2"/>
<accession>A0A386ZDA2</accession>
<sequence length="254" mass="25481">MDLDLKGRRALITGGSRGIGLATARALLAEGASVGLCARGGDSLAEAASRLEAQGGTVFHRTVDVADPAALTAFVEDTASALGGLDILVVNASASVGTGPDPWGDNFRTDLMSLVTALEAGAPHLERSEVAAVVAIASTSALEAGILPTANSFGALKAAMLQHVSAQARALGPKGIRVNAVSPGPVYFEGGVWEQIRGAMPDLYQGAVASSALGKLASAEDVAAAVAFLASPAAGHITGTNLVVDGGFTNRFDY</sequence>
<evidence type="ECO:0000256" key="1">
    <source>
        <dbReference type="ARBA" id="ARBA00006484"/>
    </source>
</evidence>
<dbReference type="FunFam" id="3.40.50.720:FF:000084">
    <property type="entry name" value="Short-chain dehydrogenase reductase"/>
    <property type="match status" value="1"/>
</dbReference>
<name>A0A386ZDA2_9NOCA</name>
<dbReference type="RefSeq" id="WP_120738008.1">
    <property type="nucleotide sequence ID" value="NZ_CP032568.1"/>
</dbReference>
<dbReference type="EMBL" id="CP032568">
    <property type="protein sequence ID" value="AYF75468.1"/>
    <property type="molecule type" value="Genomic_DNA"/>
</dbReference>
<dbReference type="Pfam" id="PF13561">
    <property type="entry name" value="adh_short_C2"/>
    <property type="match status" value="1"/>
</dbReference>
<dbReference type="KEGG" id="nyu:D7D52_18220"/>
<dbReference type="InterPro" id="IPR036291">
    <property type="entry name" value="NAD(P)-bd_dom_sf"/>
</dbReference>
<dbReference type="PANTHER" id="PTHR43943:SF17">
    <property type="entry name" value="3-PHENYLPROPIONATE-DIHYDRODIOL_CINNAMIC ACID-DIHYDRODIOL DEHYDROGENASE"/>
    <property type="match status" value="1"/>
</dbReference>
<proteinExistence type="inferred from homology"/>
<dbReference type="OrthoDB" id="8959163at2"/>
<keyword evidence="2" id="KW-0560">Oxidoreductase</keyword>
<dbReference type="Proteomes" id="UP000267164">
    <property type="component" value="Chromosome"/>
</dbReference>
<dbReference type="Gene3D" id="3.40.50.720">
    <property type="entry name" value="NAD(P)-binding Rossmann-like Domain"/>
    <property type="match status" value="1"/>
</dbReference>
<reference evidence="3 4" key="1">
    <citation type="submission" date="2018-09" db="EMBL/GenBank/DDBJ databases">
        <title>Nocardia yunnanensis sp. nov., an actinomycete isolated from a soil sample.</title>
        <authorList>
            <person name="Zhang J."/>
        </authorList>
    </citation>
    <scope>NUCLEOTIDE SEQUENCE [LARGE SCALE GENOMIC DNA]</scope>
    <source>
        <strain evidence="3 4">CFHS0054</strain>
    </source>
</reference>
<dbReference type="PANTHER" id="PTHR43943">
    <property type="entry name" value="DEHYDROGENASE/REDUCTASE (SDR FAMILY) MEMBER 4"/>
    <property type="match status" value="1"/>
</dbReference>
<evidence type="ECO:0000313" key="3">
    <source>
        <dbReference type="EMBL" id="AYF75468.1"/>
    </source>
</evidence>
<organism evidence="3 4">
    <name type="scientific">Nocardia yunnanensis</name>
    <dbReference type="NCBI Taxonomy" id="2382165"/>
    <lineage>
        <taxon>Bacteria</taxon>
        <taxon>Bacillati</taxon>
        <taxon>Actinomycetota</taxon>
        <taxon>Actinomycetes</taxon>
        <taxon>Mycobacteriales</taxon>
        <taxon>Nocardiaceae</taxon>
        <taxon>Nocardia</taxon>
    </lineage>
</organism>
<comment type="similarity">
    <text evidence="1">Belongs to the short-chain dehydrogenases/reductases (SDR) family.</text>
</comment>
<dbReference type="GO" id="GO:0016491">
    <property type="term" value="F:oxidoreductase activity"/>
    <property type="evidence" value="ECO:0007669"/>
    <property type="project" value="UniProtKB-KW"/>
</dbReference>
<dbReference type="PRINTS" id="PR00081">
    <property type="entry name" value="GDHRDH"/>
</dbReference>
<dbReference type="SUPFAM" id="SSF51735">
    <property type="entry name" value="NAD(P)-binding Rossmann-fold domains"/>
    <property type="match status" value="1"/>
</dbReference>
<dbReference type="InterPro" id="IPR002347">
    <property type="entry name" value="SDR_fam"/>
</dbReference>
<gene>
    <name evidence="3" type="ORF">D7D52_18220</name>
</gene>